<sequence length="162" mass="17854">CMGQHTTSKTSFRSRDIDEAAFLTAQHVIIDSTQMVKREEEQLLNSCESAKMICDSQDAVDEILDTSSMCLGEVQETQTKANVNTDIGGEEALRRPDSLKGIQSFQRSHSDIASLGLAFPTQNSSMAVARWPSITERTAPNDDIENYTYSPGYDQAHSKASD</sequence>
<feature type="region of interest" description="Disordered" evidence="1">
    <location>
        <begin position="136"/>
        <end position="162"/>
    </location>
</feature>
<dbReference type="AlphaFoldDB" id="A0A8J4X074"/>
<evidence type="ECO:0000313" key="3">
    <source>
        <dbReference type="Proteomes" id="UP000727407"/>
    </source>
</evidence>
<evidence type="ECO:0000256" key="1">
    <source>
        <dbReference type="SAM" id="MobiDB-lite"/>
    </source>
</evidence>
<evidence type="ECO:0000313" key="2">
    <source>
        <dbReference type="EMBL" id="KAF5898802.1"/>
    </source>
</evidence>
<dbReference type="EMBL" id="QNUK01000187">
    <property type="protein sequence ID" value="KAF5898802.1"/>
    <property type="molecule type" value="Genomic_DNA"/>
</dbReference>
<protein>
    <submittedName>
        <fullName evidence="2">Lysosomal-trafficking regulator isoform X1</fullName>
    </submittedName>
</protein>
<proteinExistence type="predicted"/>
<dbReference type="OrthoDB" id="26681at2759"/>
<keyword evidence="3" id="KW-1185">Reference proteome</keyword>
<gene>
    <name evidence="2" type="primary">lyst</name>
    <name evidence="2" type="ORF">DAT39_011518</name>
</gene>
<accession>A0A8J4X074</accession>
<feature type="non-terminal residue" evidence="2">
    <location>
        <position position="1"/>
    </location>
</feature>
<dbReference type="Proteomes" id="UP000727407">
    <property type="component" value="Unassembled WGS sequence"/>
</dbReference>
<name>A0A8J4X074_CLAMG</name>
<organism evidence="2 3">
    <name type="scientific">Clarias magur</name>
    <name type="common">Asian catfish</name>
    <name type="synonym">Macropteronotus magur</name>
    <dbReference type="NCBI Taxonomy" id="1594786"/>
    <lineage>
        <taxon>Eukaryota</taxon>
        <taxon>Metazoa</taxon>
        <taxon>Chordata</taxon>
        <taxon>Craniata</taxon>
        <taxon>Vertebrata</taxon>
        <taxon>Euteleostomi</taxon>
        <taxon>Actinopterygii</taxon>
        <taxon>Neopterygii</taxon>
        <taxon>Teleostei</taxon>
        <taxon>Ostariophysi</taxon>
        <taxon>Siluriformes</taxon>
        <taxon>Clariidae</taxon>
        <taxon>Clarias</taxon>
    </lineage>
</organism>
<feature type="non-terminal residue" evidence="2">
    <location>
        <position position="162"/>
    </location>
</feature>
<comment type="caution">
    <text evidence="2">The sequence shown here is derived from an EMBL/GenBank/DDBJ whole genome shotgun (WGS) entry which is preliminary data.</text>
</comment>
<reference evidence="2" key="1">
    <citation type="submission" date="2020-07" db="EMBL/GenBank/DDBJ databases">
        <title>Clarias magur genome sequencing, assembly and annotation.</title>
        <authorList>
            <person name="Kushwaha B."/>
            <person name="Kumar R."/>
            <person name="Das P."/>
            <person name="Joshi C.G."/>
            <person name="Kumar D."/>
            <person name="Nagpure N.S."/>
            <person name="Pandey M."/>
            <person name="Agarwal S."/>
            <person name="Srivastava S."/>
            <person name="Singh M."/>
            <person name="Sahoo L."/>
            <person name="Jayasankar P."/>
            <person name="Meher P.K."/>
            <person name="Koringa P.G."/>
            <person name="Iquebal M.A."/>
            <person name="Das S.P."/>
            <person name="Bit A."/>
            <person name="Patnaik S."/>
            <person name="Patel N."/>
            <person name="Shah T.M."/>
            <person name="Hinsu A."/>
            <person name="Jena J.K."/>
        </authorList>
    </citation>
    <scope>NUCLEOTIDE SEQUENCE</scope>
    <source>
        <strain evidence="2">CIFAMagur01</strain>
        <tissue evidence="2">Testis</tissue>
    </source>
</reference>